<dbReference type="PANTHER" id="PTHR42714:SF2">
    <property type="entry name" value="TRNA MODIFICATION GTPASE GTPBP3, MITOCHONDRIAL"/>
    <property type="match status" value="1"/>
</dbReference>
<dbReference type="PANTHER" id="PTHR42714">
    <property type="entry name" value="TRNA MODIFICATION GTPASE GTPBP3"/>
    <property type="match status" value="1"/>
</dbReference>
<sequence>MRPSRLSQSLLIPLAAALTAAALFLAVAMSGDRLGGGKPALLIPLGLAVALTLAWAGWTALATRKAEGRDEREESPPLDPVSLAEAAELQAARAREHIEKIRDVRRREELRGELDRLDEGRVATTSELDVVVFGTVSAGKTSLINALIGREVGATGAVMGTTRQGENHVYTLEGVEGIVRLVDTPGLSEAGLGGGEREQDARRLAQRADLLLFVVDHDLVRGEYAALNELARLGKRTIVVFNKKNRFPDADRTAILARIRSRVEGVVPADDVVTIAAAPRPIPVRVMQPDGSSQTVYEVQDPDVQALRDRIARVLANEGRLLRVANLLLKTRLLGREAESTLDAERRLKCDELVDHYQWVTATTVFANPVPALNLLQGAAVQLDLIADLARVYDLDPGAARLRALGGRLAQAMLKVGLVEAASSVVAGVFKRTPTTFVAAGAVQAVTMAYLARIAGKTLADYFRDGETWGPEGIEGAVLRQFEANSRADFLQEFARQAIDRFLSKVRRKAAPVPDRHAS</sequence>
<gene>
    <name evidence="7" type="ORF">PZE19_10000</name>
</gene>
<evidence type="ECO:0000256" key="1">
    <source>
        <dbReference type="ARBA" id="ARBA00004141"/>
    </source>
</evidence>
<dbReference type="InterPro" id="IPR021147">
    <property type="entry name" value="DUF697"/>
</dbReference>
<comment type="subcellular location">
    <subcellularLocation>
        <location evidence="1">Membrane</location>
        <topology evidence="1">Multi-pass membrane protein</topology>
    </subcellularLocation>
</comment>
<dbReference type="InterPro" id="IPR005225">
    <property type="entry name" value="Small_GTP-bd"/>
</dbReference>
<evidence type="ECO:0000256" key="2">
    <source>
        <dbReference type="ARBA" id="ARBA00022692"/>
    </source>
</evidence>
<dbReference type="Pfam" id="PF01926">
    <property type="entry name" value="MMR_HSR1"/>
    <property type="match status" value="1"/>
</dbReference>
<dbReference type="CDD" id="cd00880">
    <property type="entry name" value="Era_like"/>
    <property type="match status" value="1"/>
</dbReference>
<organism evidence="7 8">
    <name type="scientific">Paludisphaera mucosa</name>
    <dbReference type="NCBI Taxonomy" id="3030827"/>
    <lineage>
        <taxon>Bacteria</taxon>
        <taxon>Pseudomonadati</taxon>
        <taxon>Planctomycetota</taxon>
        <taxon>Planctomycetia</taxon>
        <taxon>Isosphaerales</taxon>
        <taxon>Isosphaeraceae</taxon>
        <taxon>Paludisphaera</taxon>
    </lineage>
</organism>
<reference evidence="7 8" key="1">
    <citation type="submission" date="2023-03" db="EMBL/GenBank/DDBJ databases">
        <title>Paludisphaera mucosa sp. nov. a novel planctomycete from northern fen.</title>
        <authorList>
            <person name="Ivanova A."/>
        </authorList>
    </citation>
    <scope>NUCLEOTIDE SEQUENCE [LARGE SCALE GENOMIC DNA]</scope>
    <source>
        <strain evidence="7 8">Pla2</strain>
    </source>
</reference>
<name>A0ABT6F9F1_9BACT</name>
<keyword evidence="8" id="KW-1185">Reference proteome</keyword>
<dbReference type="InterPro" id="IPR027417">
    <property type="entry name" value="P-loop_NTPase"/>
</dbReference>
<feature type="domain" description="G" evidence="6">
    <location>
        <begin position="130"/>
        <end position="243"/>
    </location>
</feature>
<evidence type="ECO:0000313" key="7">
    <source>
        <dbReference type="EMBL" id="MDG3004106.1"/>
    </source>
</evidence>
<dbReference type="Proteomes" id="UP001216907">
    <property type="component" value="Unassembled WGS sequence"/>
</dbReference>
<dbReference type="Gene3D" id="3.40.50.300">
    <property type="entry name" value="P-loop containing nucleotide triphosphate hydrolases"/>
    <property type="match status" value="1"/>
</dbReference>
<accession>A0ABT6F9F1</accession>
<comment type="caution">
    <text evidence="7">The sequence shown here is derived from an EMBL/GenBank/DDBJ whole genome shotgun (WGS) entry which is preliminary data.</text>
</comment>
<evidence type="ECO:0000256" key="5">
    <source>
        <dbReference type="SAM" id="Phobius"/>
    </source>
</evidence>
<keyword evidence="4 5" id="KW-0472">Membrane</keyword>
<evidence type="ECO:0000313" key="8">
    <source>
        <dbReference type="Proteomes" id="UP001216907"/>
    </source>
</evidence>
<keyword evidence="2 5" id="KW-0812">Transmembrane</keyword>
<proteinExistence type="predicted"/>
<evidence type="ECO:0000259" key="6">
    <source>
        <dbReference type="Pfam" id="PF01926"/>
    </source>
</evidence>
<dbReference type="RefSeq" id="WP_277860468.1">
    <property type="nucleotide sequence ID" value="NZ_JARRAG010000002.1"/>
</dbReference>
<protein>
    <submittedName>
        <fullName evidence="7">GTP-binding protein</fullName>
    </submittedName>
</protein>
<dbReference type="InterPro" id="IPR006073">
    <property type="entry name" value="GTP-bd"/>
</dbReference>
<evidence type="ECO:0000256" key="3">
    <source>
        <dbReference type="ARBA" id="ARBA00022989"/>
    </source>
</evidence>
<dbReference type="EMBL" id="JARRAG010000002">
    <property type="protein sequence ID" value="MDG3004106.1"/>
    <property type="molecule type" value="Genomic_DNA"/>
</dbReference>
<dbReference type="SUPFAM" id="SSF52540">
    <property type="entry name" value="P-loop containing nucleoside triphosphate hydrolases"/>
    <property type="match status" value="1"/>
</dbReference>
<dbReference type="Pfam" id="PF05128">
    <property type="entry name" value="DUF697"/>
    <property type="match status" value="1"/>
</dbReference>
<keyword evidence="3 5" id="KW-1133">Transmembrane helix</keyword>
<evidence type="ECO:0000256" key="4">
    <source>
        <dbReference type="ARBA" id="ARBA00023136"/>
    </source>
</evidence>
<feature type="transmembrane region" description="Helical" evidence="5">
    <location>
        <begin position="40"/>
        <end position="62"/>
    </location>
</feature>
<dbReference type="NCBIfam" id="TIGR00231">
    <property type="entry name" value="small_GTP"/>
    <property type="match status" value="1"/>
</dbReference>